<protein>
    <submittedName>
        <fullName evidence="2">TIR domain-containing protein</fullName>
    </submittedName>
</protein>
<dbReference type="SUPFAM" id="SSF52200">
    <property type="entry name" value="Toll/Interleukin receptor TIR domain"/>
    <property type="match status" value="1"/>
</dbReference>
<dbReference type="Gene3D" id="3.40.50.10140">
    <property type="entry name" value="Toll/interleukin-1 receptor homology (TIR) domain"/>
    <property type="match status" value="1"/>
</dbReference>
<dbReference type="Proteomes" id="UP000824110">
    <property type="component" value="Unassembled WGS sequence"/>
</dbReference>
<dbReference type="Gene3D" id="3.40.50.150">
    <property type="entry name" value="Vaccinia Virus protein VP39"/>
    <property type="match status" value="1"/>
</dbReference>
<dbReference type="SMART" id="SM00255">
    <property type="entry name" value="TIR"/>
    <property type="match status" value="1"/>
</dbReference>
<feature type="domain" description="TIR" evidence="1">
    <location>
        <begin position="9"/>
        <end position="147"/>
    </location>
</feature>
<dbReference type="AlphaFoldDB" id="A0A9D1ML38"/>
<dbReference type="InterPro" id="IPR029063">
    <property type="entry name" value="SAM-dependent_MTases_sf"/>
</dbReference>
<dbReference type="EMBL" id="DVNE01000057">
    <property type="protein sequence ID" value="HIU62073.1"/>
    <property type="molecule type" value="Genomic_DNA"/>
</dbReference>
<dbReference type="GO" id="GO:0007165">
    <property type="term" value="P:signal transduction"/>
    <property type="evidence" value="ECO:0007669"/>
    <property type="project" value="InterPro"/>
</dbReference>
<dbReference type="InterPro" id="IPR025714">
    <property type="entry name" value="Methyltranfer_dom"/>
</dbReference>
<dbReference type="PROSITE" id="PS50104">
    <property type="entry name" value="TIR"/>
    <property type="match status" value="1"/>
</dbReference>
<dbReference type="CDD" id="cd02440">
    <property type="entry name" value="AdoMet_MTases"/>
    <property type="match status" value="1"/>
</dbReference>
<dbReference type="SUPFAM" id="SSF53335">
    <property type="entry name" value="S-adenosyl-L-methionine-dependent methyltransferases"/>
    <property type="match status" value="1"/>
</dbReference>
<proteinExistence type="predicted"/>
<dbReference type="Pfam" id="PF13676">
    <property type="entry name" value="TIR_2"/>
    <property type="match status" value="1"/>
</dbReference>
<evidence type="ECO:0000259" key="1">
    <source>
        <dbReference type="PROSITE" id="PS50104"/>
    </source>
</evidence>
<dbReference type="InterPro" id="IPR035897">
    <property type="entry name" value="Toll_tir_struct_dom_sf"/>
</dbReference>
<reference evidence="2" key="1">
    <citation type="submission" date="2020-10" db="EMBL/GenBank/DDBJ databases">
        <authorList>
            <person name="Gilroy R."/>
        </authorList>
    </citation>
    <scope>NUCLEOTIDE SEQUENCE</scope>
    <source>
        <strain evidence="2">CHK195-12923</strain>
    </source>
</reference>
<reference evidence="2" key="2">
    <citation type="journal article" date="2021" name="PeerJ">
        <title>Extensive microbial diversity within the chicken gut microbiome revealed by metagenomics and culture.</title>
        <authorList>
            <person name="Gilroy R."/>
            <person name="Ravi A."/>
            <person name="Getino M."/>
            <person name="Pursley I."/>
            <person name="Horton D.L."/>
            <person name="Alikhan N.F."/>
            <person name="Baker D."/>
            <person name="Gharbi K."/>
            <person name="Hall N."/>
            <person name="Watson M."/>
            <person name="Adriaenssens E.M."/>
            <person name="Foster-Nyarko E."/>
            <person name="Jarju S."/>
            <person name="Secka A."/>
            <person name="Antonio M."/>
            <person name="Oren A."/>
            <person name="Chaudhuri R.R."/>
            <person name="La Ragione R."/>
            <person name="Hildebrand F."/>
            <person name="Pallen M.J."/>
        </authorList>
    </citation>
    <scope>NUCLEOTIDE SEQUENCE</scope>
    <source>
        <strain evidence="2">CHK195-12923</strain>
    </source>
</reference>
<name>A0A9D1ML38_9FIRM</name>
<dbReference type="InterPro" id="IPR000157">
    <property type="entry name" value="TIR_dom"/>
</dbReference>
<accession>A0A9D1ML38</accession>
<evidence type="ECO:0000313" key="3">
    <source>
        <dbReference type="Proteomes" id="UP000824110"/>
    </source>
</evidence>
<organism evidence="2 3">
    <name type="scientific">Candidatus Coproplasma excrementigallinarum</name>
    <dbReference type="NCBI Taxonomy" id="2840747"/>
    <lineage>
        <taxon>Bacteria</taxon>
        <taxon>Bacillati</taxon>
        <taxon>Bacillota</taxon>
        <taxon>Clostridia</taxon>
        <taxon>Eubacteriales</taxon>
        <taxon>Candidatus Coproplasma</taxon>
    </lineage>
</organism>
<evidence type="ECO:0000313" key="2">
    <source>
        <dbReference type="EMBL" id="HIU62073.1"/>
    </source>
</evidence>
<comment type="caution">
    <text evidence="2">The sequence shown here is derived from an EMBL/GenBank/DDBJ whole genome shotgun (WGS) entry which is preliminary data.</text>
</comment>
<gene>
    <name evidence="2" type="ORF">IAB69_05460</name>
</gene>
<dbReference type="Pfam" id="PF13847">
    <property type="entry name" value="Methyltransf_31"/>
    <property type="match status" value="1"/>
</dbReference>
<sequence>MSERMNISDDYDFFISFSNSDLELVSSIVSVIEGQYGAKCWFQEKDSRAEFVEAIMDGIEKSDAFIIFVSPASANSYFVLNEINHAVEWKHSHEDYKIVPVFIGPEGTDIGDAVYKKIRFFLGRLNMCFYKPSEPLEALVRKIFDQAEYEVVGEKLHRSLYHTSESEAKRLNAQNEILCDFSREYFKEYVRPQHHILDVGCADGESIMMRLSGIEYAGLLGVDIDGAQVERATSSFGSEKNRFVACDVVSDEFDDAVNDYLESNELIGFDIIHVSAVLLHQSDPVKILHILKRFLKKSGYIFIQEEDDGANLVYPDSKFFERAFAIWADSKESGDRHCGRKIPSYLAAAGYKRLVLTKCGVSSAGLSGEKLSAFWDIYFNYHLWLALEENVFYNIAKTNKLLAEYKAEYDEKKKEYDEGKIFIQLGFMFFIAQR</sequence>